<dbReference type="AlphaFoldDB" id="A0A1F4VJX1"/>
<reference evidence="1 2" key="1">
    <citation type="journal article" date="2016" name="Nat. Commun.">
        <title>Thousands of microbial genomes shed light on interconnected biogeochemical processes in an aquifer system.</title>
        <authorList>
            <person name="Anantharaman K."/>
            <person name="Brown C.T."/>
            <person name="Hug L.A."/>
            <person name="Sharon I."/>
            <person name="Castelle C.J."/>
            <person name="Probst A.J."/>
            <person name="Thomas B.C."/>
            <person name="Singh A."/>
            <person name="Wilkins M.J."/>
            <person name="Karaoz U."/>
            <person name="Brodie E.L."/>
            <person name="Williams K.H."/>
            <person name="Hubbard S.S."/>
            <person name="Banfield J.F."/>
        </authorList>
    </citation>
    <scope>NUCLEOTIDE SEQUENCE [LARGE SCALE GENOMIC DNA]</scope>
</reference>
<evidence type="ECO:0000313" key="1">
    <source>
        <dbReference type="EMBL" id="OGC57188.1"/>
    </source>
</evidence>
<organism evidence="1 2">
    <name type="scientific">candidate division WWE3 bacterium RIFCSPLOWO2_12_FULL_36_10</name>
    <dbReference type="NCBI Taxonomy" id="1802630"/>
    <lineage>
        <taxon>Bacteria</taxon>
        <taxon>Katanobacteria</taxon>
    </lineage>
</organism>
<dbReference type="InterPro" id="IPR007367">
    <property type="entry name" value="DUF433"/>
</dbReference>
<name>A0A1F4VJX1_UNCKA</name>
<dbReference type="STRING" id="1802630.A3H26_02545"/>
<comment type="caution">
    <text evidence="1">The sequence shown here is derived from an EMBL/GenBank/DDBJ whole genome shotgun (WGS) entry which is preliminary data.</text>
</comment>
<gene>
    <name evidence="1" type="ORF">A3H26_02545</name>
</gene>
<dbReference type="InterPro" id="IPR009057">
    <property type="entry name" value="Homeodomain-like_sf"/>
</dbReference>
<accession>A0A1F4VJX1</accession>
<dbReference type="PANTHER" id="PTHR34849">
    <property type="entry name" value="SSL5025 PROTEIN"/>
    <property type="match status" value="1"/>
</dbReference>
<dbReference type="SUPFAM" id="SSF46689">
    <property type="entry name" value="Homeodomain-like"/>
    <property type="match status" value="1"/>
</dbReference>
<proteinExistence type="predicted"/>
<protein>
    <recommendedName>
        <fullName evidence="3">Antitoxin</fullName>
    </recommendedName>
</protein>
<dbReference type="EMBL" id="MEVN01000020">
    <property type="protein sequence ID" value="OGC57188.1"/>
    <property type="molecule type" value="Genomic_DNA"/>
</dbReference>
<dbReference type="InterPro" id="IPR036388">
    <property type="entry name" value="WH-like_DNA-bd_sf"/>
</dbReference>
<evidence type="ECO:0008006" key="3">
    <source>
        <dbReference type="Google" id="ProtNLM"/>
    </source>
</evidence>
<evidence type="ECO:0000313" key="2">
    <source>
        <dbReference type="Proteomes" id="UP000177763"/>
    </source>
</evidence>
<dbReference type="Gene3D" id="1.10.10.10">
    <property type="entry name" value="Winged helix-like DNA-binding domain superfamily/Winged helix DNA-binding domain"/>
    <property type="match status" value="1"/>
</dbReference>
<dbReference type="Proteomes" id="UP000177763">
    <property type="component" value="Unassembled WGS sequence"/>
</dbReference>
<dbReference type="Pfam" id="PF04255">
    <property type="entry name" value="DUF433"/>
    <property type="match status" value="1"/>
</dbReference>
<sequence>MRSTVRFGKPTIDGTRVAVADVISLLKAGYTVYDIPKQYPSVTTAGTISALEYTANILGKEETLVIS</sequence>
<dbReference type="PANTHER" id="PTHR34849:SF3">
    <property type="entry name" value="SSR2962 PROTEIN"/>
    <property type="match status" value="1"/>
</dbReference>